<evidence type="ECO:0000256" key="7">
    <source>
        <dbReference type="ARBA" id="ARBA00022801"/>
    </source>
</evidence>
<dbReference type="PROSITE" id="PS50967">
    <property type="entry name" value="HRDC"/>
    <property type="match status" value="1"/>
</dbReference>
<dbReference type="CDD" id="cd18794">
    <property type="entry name" value="SF2_C_RecQ"/>
    <property type="match status" value="1"/>
</dbReference>
<dbReference type="InterPro" id="IPR001650">
    <property type="entry name" value="Helicase_C-like"/>
</dbReference>
<dbReference type="Pfam" id="PF14493">
    <property type="entry name" value="HTH_40"/>
    <property type="match status" value="1"/>
</dbReference>
<dbReference type="Gene3D" id="1.10.10.10">
    <property type="entry name" value="Winged helix-like DNA-binding domain superfamily/Winged helix DNA-binding domain"/>
    <property type="match status" value="1"/>
</dbReference>
<accession>A0ABD6RZQ4</accession>
<organism evidence="20 21">
    <name type="scientific">Bacillus thuringiensis</name>
    <dbReference type="NCBI Taxonomy" id="1428"/>
    <lineage>
        <taxon>Bacteria</taxon>
        <taxon>Bacillati</taxon>
        <taxon>Bacillota</taxon>
        <taxon>Bacilli</taxon>
        <taxon>Bacillales</taxon>
        <taxon>Bacillaceae</taxon>
        <taxon>Bacillus</taxon>
        <taxon>Bacillus cereus group</taxon>
    </lineage>
</organism>
<dbReference type="Pfam" id="PF00570">
    <property type="entry name" value="HRDC"/>
    <property type="match status" value="1"/>
</dbReference>
<keyword evidence="13" id="KW-0234">DNA repair</keyword>
<feature type="domain" description="Helicase C-terminal" evidence="19">
    <location>
        <begin position="219"/>
        <end position="365"/>
    </location>
</feature>
<dbReference type="GO" id="GO:0005524">
    <property type="term" value="F:ATP binding"/>
    <property type="evidence" value="ECO:0007669"/>
    <property type="project" value="UniProtKB-KW"/>
</dbReference>
<dbReference type="Gene3D" id="3.40.50.300">
    <property type="entry name" value="P-loop containing nucleotide triphosphate hydrolases"/>
    <property type="match status" value="2"/>
</dbReference>
<keyword evidence="9" id="KW-0862">Zinc</keyword>
<dbReference type="GO" id="GO:0003677">
    <property type="term" value="F:DNA binding"/>
    <property type="evidence" value="ECO:0007669"/>
    <property type="project" value="UniProtKB-KW"/>
</dbReference>
<dbReference type="GO" id="GO:0006281">
    <property type="term" value="P:DNA repair"/>
    <property type="evidence" value="ECO:0007669"/>
    <property type="project" value="UniProtKB-KW"/>
</dbReference>
<dbReference type="Pfam" id="PF09382">
    <property type="entry name" value="RQC"/>
    <property type="match status" value="1"/>
</dbReference>
<dbReference type="InterPro" id="IPR044876">
    <property type="entry name" value="HRDC_dom_sf"/>
</dbReference>
<dbReference type="RefSeq" id="WP_098223940.1">
    <property type="nucleotide sequence ID" value="NZ_NTVJ01000290.1"/>
</dbReference>
<feature type="domain" description="HRDC" evidence="17">
    <location>
        <begin position="512"/>
        <end position="592"/>
    </location>
</feature>
<dbReference type="InterPro" id="IPR032284">
    <property type="entry name" value="RecQ_Zn-bd"/>
</dbReference>
<dbReference type="SMART" id="SM00487">
    <property type="entry name" value="DEXDc"/>
    <property type="match status" value="1"/>
</dbReference>
<evidence type="ECO:0000259" key="18">
    <source>
        <dbReference type="PROSITE" id="PS51192"/>
    </source>
</evidence>
<comment type="similarity">
    <text evidence="3">Belongs to the helicase family. RecQ subfamily.</text>
</comment>
<keyword evidence="6" id="KW-0227">DNA damage</keyword>
<dbReference type="GO" id="GO:0006310">
    <property type="term" value="P:DNA recombination"/>
    <property type="evidence" value="ECO:0007669"/>
    <property type="project" value="UniProtKB-UniRule"/>
</dbReference>
<keyword evidence="10" id="KW-0067">ATP-binding</keyword>
<dbReference type="FunFam" id="3.40.50.300:FF:001746">
    <property type="entry name" value="ATP-dependent DNA helicase recQ"/>
    <property type="match status" value="1"/>
</dbReference>
<dbReference type="InterPro" id="IPR011545">
    <property type="entry name" value="DEAD/DEAH_box_helicase_dom"/>
</dbReference>
<keyword evidence="4" id="KW-0479">Metal-binding</keyword>
<dbReference type="FunFam" id="1.10.150.80:FF:000002">
    <property type="entry name" value="ATP-dependent DNA helicase RecQ"/>
    <property type="match status" value="1"/>
</dbReference>
<evidence type="ECO:0000259" key="17">
    <source>
        <dbReference type="PROSITE" id="PS50967"/>
    </source>
</evidence>
<comment type="caution">
    <text evidence="20">The sequence shown here is derived from an EMBL/GenBank/DDBJ whole genome shotgun (WGS) entry which is preliminary data.</text>
</comment>
<evidence type="ECO:0000256" key="6">
    <source>
        <dbReference type="ARBA" id="ARBA00022763"/>
    </source>
</evidence>
<dbReference type="PANTHER" id="PTHR13710">
    <property type="entry name" value="DNA HELICASE RECQ FAMILY MEMBER"/>
    <property type="match status" value="1"/>
</dbReference>
<dbReference type="FunFam" id="3.40.50.300:FF:000296">
    <property type="entry name" value="ATP-dependent DNA helicase RecQ"/>
    <property type="match status" value="1"/>
</dbReference>
<proteinExistence type="inferred from homology"/>
<dbReference type="SUPFAM" id="SSF47819">
    <property type="entry name" value="HRDC-like"/>
    <property type="match status" value="1"/>
</dbReference>
<dbReference type="InterPro" id="IPR014001">
    <property type="entry name" value="Helicase_ATP-bd"/>
</dbReference>
<dbReference type="GO" id="GO:0009432">
    <property type="term" value="P:SOS response"/>
    <property type="evidence" value="ECO:0007669"/>
    <property type="project" value="UniProtKB-UniRule"/>
</dbReference>
<evidence type="ECO:0000256" key="8">
    <source>
        <dbReference type="ARBA" id="ARBA00022806"/>
    </source>
</evidence>
<evidence type="ECO:0000256" key="11">
    <source>
        <dbReference type="ARBA" id="ARBA00023125"/>
    </source>
</evidence>
<dbReference type="SMART" id="SM00490">
    <property type="entry name" value="HELICc"/>
    <property type="match status" value="1"/>
</dbReference>
<dbReference type="Gene3D" id="1.10.150.80">
    <property type="entry name" value="HRDC domain"/>
    <property type="match status" value="1"/>
</dbReference>
<dbReference type="FunFam" id="1.10.10.10:FF:000564">
    <property type="entry name" value="ATP-dependent DNA helicase RecQ"/>
    <property type="match status" value="1"/>
</dbReference>
<dbReference type="GO" id="GO:0016787">
    <property type="term" value="F:hydrolase activity"/>
    <property type="evidence" value="ECO:0007669"/>
    <property type="project" value="UniProtKB-KW"/>
</dbReference>
<evidence type="ECO:0000256" key="5">
    <source>
        <dbReference type="ARBA" id="ARBA00022741"/>
    </source>
</evidence>
<evidence type="ECO:0000256" key="12">
    <source>
        <dbReference type="ARBA" id="ARBA00023172"/>
    </source>
</evidence>
<dbReference type="EC" id="5.6.2.4" evidence="16"/>
<dbReference type="NCBIfam" id="TIGR01389">
    <property type="entry name" value="recQ"/>
    <property type="match status" value="1"/>
</dbReference>
<comment type="catalytic activity">
    <reaction evidence="15">
        <text>Couples ATP hydrolysis with the unwinding of duplex DNA by translocating in the 3'-5' direction.</text>
        <dbReference type="EC" id="5.6.2.4"/>
    </reaction>
</comment>
<keyword evidence="7" id="KW-0378">Hydrolase</keyword>
<dbReference type="InterPro" id="IPR006293">
    <property type="entry name" value="DNA_helicase_ATP-dep_RecQ_bac"/>
</dbReference>
<evidence type="ECO:0000256" key="15">
    <source>
        <dbReference type="ARBA" id="ARBA00034617"/>
    </source>
</evidence>
<comment type="cofactor">
    <cofactor evidence="1">
        <name>Mg(2+)</name>
        <dbReference type="ChEBI" id="CHEBI:18420"/>
    </cofactor>
</comment>
<dbReference type="Pfam" id="PF00270">
    <property type="entry name" value="DEAD"/>
    <property type="match status" value="1"/>
</dbReference>
<sequence>MFTKAQELLASYFGYSSFRRGQDETIKNVLDGKDTVCIMPTGGGKSICYQIPALVFEGTTLVISPLISLMKDQVDTLVQNGISATYINSSISIAEANQRIQLAKQGHYKLLYVAPERLDSMEFVDQLIDMKIPMIAIDEAHCISQWGHDFRPSYLHIHRILDYLPEKPLVLALTATATPQVRDDICNTLEINQENTIMTTFERENLSFSVIKGQDRNAYLADYIRQNQKESGIIYAATRKVVDQLYEDLMKAGVSVSKYHAGMSDSNRNEQQELFLRDEVSVMVATSAFGMGIDKSNIRYVIHYQLPKNMESYYQEAGRAGRDGLDSTCILLYSSQDVQVQRFLIDQSTGESRFSNELEKLQNMTDYCHTEQCLQSFILQYFGEEPKEDCGRCGNCTDDRESIDVTRESQMVLSCMIRTNQRFGKQMIAQVLTGSKNKKVIEFNFHTLPTYGLLSNRSVKEVSEFIEFLISDELIAVEHGTYPTLKVTEKGKEVLLGKENVLRKERVETRQIVQDHPLFEVLREVRKEIAQGEGVPPFVIFSDQTLKDMCVKMPQSDSELLTVKGIGEHKLVKYGSHFLQAVQHFIEENPNYAETIKTEVVAERKKSGKASANSHLETYEMYKQGIDLNEIAKERNLSRQTIENHLIRCYEDGMEVEWQSFVPAEYESLIETAVQNAEGGLKSIKEQLPNEVSYFMIRAYLQIRK</sequence>
<dbReference type="SMART" id="SM00341">
    <property type="entry name" value="HRDC"/>
    <property type="match status" value="1"/>
</dbReference>
<comment type="cofactor">
    <cofactor evidence="2">
        <name>Zn(2+)</name>
        <dbReference type="ChEBI" id="CHEBI:29105"/>
    </cofactor>
</comment>
<dbReference type="CDD" id="cd17920">
    <property type="entry name" value="DEXHc_RecQ"/>
    <property type="match status" value="1"/>
</dbReference>
<dbReference type="EMBL" id="NTYF01000085">
    <property type="protein sequence ID" value="PER49993.1"/>
    <property type="molecule type" value="Genomic_DNA"/>
</dbReference>
<evidence type="ECO:0000256" key="16">
    <source>
        <dbReference type="NCBIfam" id="TIGR01389"/>
    </source>
</evidence>
<dbReference type="NCBIfam" id="TIGR00614">
    <property type="entry name" value="recQ_fam"/>
    <property type="match status" value="1"/>
</dbReference>
<dbReference type="Pfam" id="PF16124">
    <property type="entry name" value="RecQ_Zn_bind"/>
    <property type="match status" value="1"/>
</dbReference>
<dbReference type="GO" id="GO:0043590">
    <property type="term" value="C:bacterial nucleoid"/>
    <property type="evidence" value="ECO:0007669"/>
    <property type="project" value="UniProtKB-ARBA"/>
</dbReference>
<dbReference type="SMART" id="SM00956">
    <property type="entry name" value="RQC"/>
    <property type="match status" value="1"/>
</dbReference>
<dbReference type="InterPro" id="IPR036390">
    <property type="entry name" value="WH_DNA-bd_sf"/>
</dbReference>
<dbReference type="InterPro" id="IPR018982">
    <property type="entry name" value="RQC_domain"/>
</dbReference>
<dbReference type="PROSITE" id="PS51194">
    <property type="entry name" value="HELICASE_CTER"/>
    <property type="match status" value="1"/>
</dbReference>
<dbReference type="AlphaFoldDB" id="A0ABD6RZQ4"/>
<evidence type="ECO:0000256" key="1">
    <source>
        <dbReference type="ARBA" id="ARBA00001946"/>
    </source>
</evidence>
<evidence type="ECO:0000259" key="19">
    <source>
        <dbReference type="PROSITE" id="PS51194"/>
    </source>
</evidence>
<feature type="domain" description="Helicase ATP-binding" evidence="18">
    <location>
        <begin position="26"/>
        <end position="195"/>
    </location>
</feature>
<keyword evidence="8 20" id="KW-0347">Helicase</keyword>
<evidence type="ECO:0000256" key="9">
    <source>
        <dbReference type="ARBA" id="ARBA00022833"/>
    </source>
</evidence>
<evidence type="ECO:0000313" key="20">
    <source>
        <dbReference type="EMBL" id="PER49993.1"/>
    </source>
</evidence>
<dbReference type="InterPro" id="IPR036388">
    <property type="entry name" value="WH-like_DNA-bd_sf"/>
</dbReference>
<evidence type="ECO:0000256" key="4">
    <source>
        <dbReference type="ARBA" id="ARBA00022723"/>
    </source>
</evidence>
<dbReference type="InterPro" id="IPR010997">
    <property type="entry name" value="HRDC-like_sf"/>
</dbReference>
<dbReference type="SUPFAM" id="SSF52540">
    <property type="entry name" value="P-loop containing nucleoside triphosphate hydrolases"/>
    <property type="match status" value="1"/>
</dbReference>
<dbReference type="InterPro" id="IPR002121">
    <property type="entry name" value="HRDC_dom"/>
</dbReference>
<evidence type="ECO:0000313" key="21">
    <source>
        <dbReference type="Proteomes" id="UP000219897"/>
    </source>
</evidence>
<dbReference type="GO" id="GO:0046872">
    <property type="term" value="F:metal ion binding"/>
    <property type="evidence" value="ECO:0007669"/>
    <property type="project" value="UniProtKB-KW"/>
</dbReference>
<dbReference type="InterPro" id="IPR027417">
    <property type="entry name" value="P-loop_NTPase"/>
</dbReference>
<keyword evidence="11" id="KW-0238">DNA-binding</keyword>
<evidence type="ECO:0000256" key="13">
    <source>
        <dbReference type="ARBA" id="ARBA00023204"/>
    </source>
</evidence>
<dbReference type="PROSITE" id="PS51192">
    <property type="entry name" value="HELICASE_ATP_BIND_1"/>
    <property type="match status" value="1"/>
</dbReference>
<dbReference type="Proteomes" id="UP000219897">
    <property type="component" value="Unassembled WGS sequence"/>
</dbReference>
<dbReference type="InterPro" id="IPR029491">
    <property type="entry name" value="Helicase_HTH"/>
</dbReference>
<gene>
    <name evidence="20" type="primary">recQ</name>
    <name evidence="20" type="ORF">CN495_21975</name>
</gene>
<dbReference type="GO" id="GO:0043138">
    <property type="term" value="F:3'-5' DNA helicase activity"/>
    <property type="evidence" value="ECO:0007669"/>
    <property type="project" value="UniProtKB-EC"/>
</dbReference>
<keyword evidence="5" id="KW-0547">Nucleotide-binding</keyword>
<protein>
    <recommendedName>
        <fullName evidence="16">DNA helicase RecQ</fullName>
        <ecNumber evidence="16">5.6.2.4</ecNumber>
    </recommendedName>
</protein>
<keyword evidence="14" id="KW-0413">Isomerase</keyword>
<dbReference type="SUPFAM" id="SSF46785">
    <property type="entry name" value="Winged helix' DNA-binding domain"/>
    <property type="match status" value="1"/>
</dbReference>
<dbReference type="Pfam" id="PF00271">
    <property type="entry name" value="Helicase_C"/>
    <property type="match status" value="1"/>
</dbReference>
<evidence type="ECO:0000256" key="10">
    <source>
        <dbReference type="ARBA" id="ARBA00022840"/>
    </source>
</evidence>
<evidence type="ECO:0000256" key="14">
    <source>
        <dbReference type="ARBA" id="ARBA00023235"/>
    </source>
</evidence>
<evidence type="ECO:0000256" key="2">
    <source>
        <dbReference type="ARBA" id="ARBA00001947"/>
    </source>
</evidence>
<name>A0ABD6RZQ4_BACTU</name>
<dbReference type="PANTHER" id="PTHR13710:SF105">
    <property type="entry name" value="ATP-DEPENDENT DNA HELICASE Q1"/>
    <property type="match status" value="1"/>
</dbReference>
<keyword evidence="12" id="KW-0233">DNA recombination</keyword>
<reference evidence="20 21" key="1">
    <citation type="submission" date="2017-09" db="EMBL/GenBank/DDBJ databases">
        <title>Large-scale bioinformatics analysis of Bacillus genomes uncovers conserved roles of natural products in bacterial physiology.</title>
        <authorList>
            <consortium name="Agbiome Team Llc"/>
            <person name="Bleich R.M."/>
            <person name="Kirk G.J."/>
            <person name="Santa Maria K.C."/>
            <person name="Allen S.E."/>
            <person name="Farag S."/>
            <person name="Shank E.A."/>
            <person name="Bowers A."/>
        </authorList>
    </citation>
    <scope>NUCLEOTIDE SEQUENCE [LARGE SCALE GENOMIC DNA]</scope>
    <source>
        <strain evidence="20 21">AFS005140</strain>
    </source>
</reference>
<evidence type="ECO:0000256" key="3">
    <source>
        <dbReference type="ARBA" id="ARBA00005446"/>
    </source>
</evidence>
<dbReference type="InterPro" id="IPR004589">
    <property type="entry name" value="DNA_helicase_ATP-dep_RecQ"/>
</dbReference>